<accession>A0ABY4HFG8</accession>
<keyword evidence="1" id="KW-0732">Signal</keyword>
<name>A0ABY4HFG8_9BACI</name>
<feature type="signal peptide" evidence="1">
    <location>
        <begin position="1"/>
        <end position="20"/>
    </location>
</feature>
<evidence type="ECO:0008006" key="4">
    <source>
        <dbReference type="Google" id="ProtNLM"/>
    </source>
</evidence>
<protein>
    <recommendedName>
        <fullName evidence="4">DUF4163 domain-containing protein</fullName>
    </recommendedName>
</protein>
<proteinExistence type="predicted"/>
<evidence type="ECO:0000313" key="3">
    <source>
        <dbReference type="Proteomes" id="UP000830326"/>
    </source>
</evidence>
<evidence type="ECO:0000256" key="1">
    <source>
        <dbReference type="SAM" id="SignalP"/>
    </source>
</evidence>
<reference evidence="2" key="1">
    <citation type="submission" date="2022-04" db="EMBL/GenBank/DDBJ databases">
        <title>Halobacillus sp. isolated from saltern.</title>
        <authorList>
            <person name="Won M."/>
            <person name="Lee C.-M."/>
            <person name="Woen H.-Y."/>
            <person name="Kwon S.-W."/>
        </authorList>
    </citation>
    <scope>NUCLEOTIDE SEQUENCE</scope>
    <source>
        <strain evidence="2">SSHM10-5</strain>
    </source>
</reference>
<evidence type="ECO:0000313" key="2">
    <source>
        <dbReference type="EMBL" id="UOR13629.1"/>
    </source>
</evidence>
<keyword evidence="3" id="KW-1185">Reference proteome</keyword>
<dbReference type="PROSITE" id="PS51257">
    <property type="entry name" value="PROKAR_LIPOPROTEIN"/>
    <property type="match status" value="1"/>
</dbReference>
<dbReference type="Proteomes" id="UP000830326">
    <property type="component" value="Chromosome"/>
</dbReference>
<organism evidence="2 3">
    <name type="scientific">Halobacillus amylolyticus</name>
    <dbReference type="NCBI Taxonomy" id="2932259"/>
    <lineage>
        <taxon>Bacteria</taxon>
        <taxon>Bacillati</taxon>
        <taxon>Bacillota</taxon>
        <taxon>Bacilli</taxon>
        <taxon>Bacillales</taxon>
        <taxon>Bacillaceae</taxon>
        <taxon>Halobacillus</taxon>
    </lineage>
</organism>
<gene>
    <name evidence="2" type="ORF">MUO15_09370</name>
</gene>
<feature type="chain" id="PRO_5046288760" description="DUF4163 domain-containing protein" evidence="1">
    <location>
        <begin position="21"/>
        <end position="429"/>
    </location>
</feature>
<dbReference type="RefSeq" id="WP_245035318.1">
    <property type="nucleotide sequence ID" value="NZ_CP095075.1"/>
</dbReference>
<dbReference type="EMBL" id="CP095075">
    <property type="protein sequence ID" value="UOR13629.1"/>
    <property type="molecule type" value="Genomic_DNA"/>
</dbReference>
<sequence length="429" mass="50803">MKKTRLIFLGLLFLCACSTAEKVETDDTEKTSENDETTITTYEFKQEQDTQDKRNWLAPHTYQLTVDDSFERISKYVISTTEERMFFWHQPSANEFQFTLETTTESLQKEVPTIDIRPMNKNSYVYMQEYFSLGEDFTEAEIQEITEDVTQKVEEKSEEHIEEMKDNSIERLEGDPTVYTNKDYDLKPFTYMVEHESEQGVIYYELFGKLDKAYVQATLSIPPKMKEKLFEPMLASVKTMTYKEEEFKNNPVLDEPTQLSYEPAENLKVSYPEVGYSFEIPEAATFRYSFPTFHTYRYTFDTIYEESIEREHFSLNSSELIVRVAKQENARNREEEMRTKQLSDFVAYQHDYARSITYLHEKEGFETGVFTTGVRVEFDGYEEYWFLTEVDGHVYEVTFDIAFDAPKYDELLESYLKVVRSFELTNLDK</sequence>